<evidence type="ECO:0000313" key="8">
    <source>
        <dbReference type="Proteomes" id="UP000592181"/>
    </source>
</evidence>
<evidence type="ECO:0000256" key="6">
    <source>
        <dbReference type="SAM" id="Phobius"/>
    </source>
</evidence>
<dbReference type="PANTHER" id="PTHR34857">
    <property type="entry name" value="SLL0384 PROTEIN"/>
    <property type="match status" value="1"/>
</dbReference>
<keyword evidence="2" id="KW-1003">Cell membrane</keyword>
<feature type="transmembrane region" description="Helical" evidence="6">
    <location>
        <begin position="93"/>
        <end position="111"/>
    </location>
</feature>
<dbReference type="InterPro" id="IPR003339">
    <property type="entry name" value="ABC/ECF_trnsptr_transmembrane"/>
</dbReference>
<evidence type="ECO:0000313" key="7">
    <source>
        <dbReference type="EMBL" id="NYG38634.1"/>
    </source>
</evidence>
<feature type="transmembrane region" description="Helical" evidence="6">
    <location>
        <begin position="56"/>
        <end position="73"/>
    </location>
</feature>
<dbReference type="Proteomes" id="UP000592181">
    <property type="component" value="Unassembled WGS sequence"/>
</dbReference>
<keyword evidence="8" id="KW-1185">Reference proteome</keyword>
<dbReference type="NCBIfam" id="TIGR02454">
    <property type="entry name" value="ECF_T_CbiQ"/>
    <property type="match status" value="1"/>
</dbReference>
<name>A0A852XDX2_9MICO</name>
<evidence type="ECO:0000256" key="5">
    <source>
        <dbReference type="ARBA" id="ARBA00023136"/>
    </source>
</evidence>
<dbReference type="GO" id="GO:0006824">
    <property type="term" value="P:cobalt ion transport"/>
    <property type="evidence" value="ECO:0007669"/>
    <property type="project" value="InterPro"/>
</dbReference>
<evidence type="ECO:0000256" key="2">
    <source>
        <dbReference type="ARBA" id="ARBA00022475"/>
    </source>
</evidence>
<dbReference type="RefSeq" id="WP_179463797.1">
    <property type="nucleotide sequence ID" value="NZ_JACBZX010000001.1"/>
</dbReference>
<protein>
    <submittedName>
        <fullName evidence="7">Cobalt/nickel transport system permease protein</fullName>
    </submittedName>
</protein>
<dbReference type="Pfam" id="PF02361">
    <property type="entry name" value="CbiQ"/>
    <property type="match status" value="1"/>
</dbReference>
<dbReference type="PANTHER" id="PTHR34857:SF2">
    <property type="entry name" value="SLL0384 PROTEIN"/>
    <property type="match status" value="1"/>
</dbReference>
<keyword evidence="4 6" id="KW-1133">Transmembrane helix</keyword>
<proteinExistence type="predicted"/>
<dbReference type="CDD" id="cd16914">
    <property type="entry name" value="EcfT"/>
    <property type="match status" value="1"/>
</dbReference>
<accession>A0A852XDX2</accession>
<sequence length="238" mass="25361">MHRAPAHVKVLAMLLFVVAVVATPREEVWAFGGHLVVLLLAVGWSGVPLRHLLPRMAVEIPFVCFALLMPLVATGPRVDVGPLSLSEPGLWGAWAILAKATLGTLASVLLASTTEPADIVEGLARLRVPGQLVQIISFMIRYAAVVGGQLRQMRIARQSRGFVGRSWRSWSALSGTLGALFVRSYERGERVHLSMLSRGYTGRGTTRAVDAVPGGVWAGALVLPAAALIVLLAARAPL</sequence>
<feature type="transmembrane region" description="Helical" evidence="6">
    <location>
        <begin position="216"/>
        <end position="234"/>
    </location>
</feature>
<gene>
    <name evidence="7" type="ORF">BJY28_003103</name>
</gene>
<keyword evidence="5 6" id="KW-0472">Membrane</keyword>
<dbReference type="AlphaFoldDB" id="A0A852XDX2"/>
<dbReference type="EMBL" id="JACBZX010000001">
    <property type="protein sequence ID" value="NYG38634.1"/>
    <property type="molecule type" value="Genomic_DNA"/>
</dbReference>
<evidence type="ECO:0000256" key="4">
    <source>
        <dbReference type="ARBA" id="ARBA00022989"/>
    </source>
</evidence>
<reference evidence="7 8" key="1">
    <citation type="submission" date="2020-07" db="EMBL/GenBank/DDBJ databases">
        <title>Sequencing the genomes of 1000 actinobacteria strains.</title>
        <authorList>
            <person name="Klenk H.-P."/>
        </authorList>
    </citation>
    <scope>NUCLEOTIDE SEQUENCE [LARGE SCALE GENOMIC DNA]</scope>
    <source>
        <strain evidence="7 8">DSM 24723</strain>
    </source>
</reference>
<evidence type="ECO:0000256" key="3">
    <source>
        <dbReference type="ARBA" id="ARBA00022692"/>
    </source>
</evidence>
<keyword evidence="3 6" id="KW-0812">Transmembrane</keyword>
<dbReference type="InterPro" id="IPR051611">
    <property type="entry name" value="ECF_transporter_component"/>
</dbReference>
<organism evidence="7 8">
    <name type="scientific">Janibacter alkaliphilus</name>
    <dbReference type="NCBI Taxonomy" id="1069963"/>
    <lineage>
        <taxon>Bacteria</taxon>
        <taxon>Bacillati</taxon>
        <taxon>Actinomycetota</taxon>
        <taxon>Actinomycetes</taxon>
        <taxon>Micrococcales</taxon>
        <taxon>Intrasporangiaceae</taxon>
        <taxon>Janibacter</taxon>
    </lineage>
</organism>
<feature type="transmembrane region" description="Helical" evidence="6">
    <location>
        <begin position="32"/>
        <end position="49"/>
    </location>
</feature>
<comment type="subcellular location">
    <subcellularLocation>
        <location evidence="1">Cell membrane</location>
        <topology evidence="1">Multi-pass membrane protein</topology>
    </subcellularLocation>
</comment>
<comment type="caution">
    <text evidence="7">The sequence shown here is derived from an EMBL/GenBank/DDBJ whole genome shotgun (WGS) entry which is preliminary data.</text>
</comment>
<evidence type="ECO:0000256" key="1">
    <source>
        <dbReference type="ARBA" id="ARBA00004651"/>
    </source>
</evidence>
<dbReference type="GO" id="GO:0043190">
    <property type="term" value="C:ATP-binding cassette (ABC) transporter complex"/>
    <property type="evidence" value="ECO:0007669"/>
    <property type="project" value="InterPro"/>
</dbReference>
<dbReference type="InterPro" id="IPR012809">
    <property type="entry name" value="ECF_CbiQ"/>
</dbReference>